<keyword evidence="7 10" id="KW-0931">ER-Golgi transport</keyword>
<dbReference type="GO" id="GO:0006888">
    <property type="term" value="P:endoplasmic reticulum to Golgi vesicle-mediated transport"/>
    <property type="evidence" value="ECO:0007669"/>
    <property type="project" value="TreeGrafter"/>
</dbReference>
<dbReference type="InterPro" id="IPR007194">
    <property type="entry name" value="TRAPP_component"/>
</dbReference>
<comment type="subunit">
    <text evidence="10">Part of the multisubunit TRAPP (transport protein particle) complex.</text>
</comment>
<name>A0A1D2NBZ7_ORCCI</name>
<dbReference type="Gene3D" id="3.30.1380.20">
    <property type="entry name" value="Trafficking protein particle complex subunit 3"/>
    <property type="match status" value="1"/>
</dbReference>
<dbReference type="FunFam" id="3.30.1380.20:FF:000005">
    <property type="entry name" value="Trafficking protein particle complex subunit 5"/>
    <property type="match status" value="1"/>
</dbReference>
<dbReference type="AlphaFoldDB" id="A0A1D2NBZ7"/>
<evidence type="ECO:0000256" key="4">
    <source>
        <dbReference type="ARBA" id="ARBA00006218"/>
    </source>
</evidence>
<evidence type="ECO:0000313" key="12">
    <source>
        <dbReference type="Proteomes" id="UP000094527"/>
    </source>
</evidence>
<sequence>MQPNNDGSNGVGDPNANLSSMITLLQSKAKTSILDKSLSKGKNEVHLSCFALLFSEMVQYCQNRSNSVSELQNKLCDMGKQVGLKTIDLIVLREKNYKREVKLLNILLFIKSTVWKTLFGKEADKLEHSADDSRQYYIIEKDPLVNRFISIPKDKGSLNCASFNAGIVEGILETSGFPAKVVAQWHNGITYYVIEFDESVITRDKQLDER</sequence>
<evidence type="ECO:0000256" key="5">
    <source>
        <dbReference type="ARBA" id="ARBA00022448"/>
    </source>
</evidence>
<dbReference type="STRING" id="48709.A0A1D2NBZ7"/>
<evidence type="ECO:0000256" key="1">
    <source>
        <dbReference type="ARBA" id="ARBA00002910"/>
    </source>
</evidence>
<evidence type="ECO:0000256" key="2">
    <source>
        <dbReference type="ARBA" id="ARBA00004222"/>
    </source>
</evidence>
<comment type="function">
    <text evidence="1 10">May play a role in vesicular transport from endoplasmic reticulum to Golgi.</text>
</comment>
<comment type="subcellular location">
    <subcellularLocation>
        <location evidence="3">Endoplasmic reticulum</location>
    </subcellularLocation>
    <subcellularLocation>
        <location evidence="2 10">Golgi apparatus</location>
        <location evidence="2 10">cis-Golgi network</location>
    </subcellularLocation>
</comment>
<evidence type="ECO:0000256" key="8">
    <source>
        <dbReference type="ARBA" id="ARBA00023034"/>
    </source>
</evidence>
<dbReference type="GO" id="GO:1990071">
    <property type="term" value="C:TRAPPII protein complex"/>
    <property type="evidence" value="ECO:0007669"/>
    <property type="project" value="TreeGrafter"/>
</dbReference>
<dbReference type="GO" id="GO:1990072">
    <property type="term" value="C:TRAPPIII protein complex"/>
    <property type="evidence" value="ECO:0007669"/>
    <property type="project" value="TreeGrafter"/>
</dbReference>
<keyword evidence="6 10" id="KW-0256">Endoplasmic reticulum</keyword>
<dbReference type="EMBL" id="LJIJ01000096">
    <property type="protein sequence ID" value="ODN02761.1"/>
    <property type="molecule type" value="Genomic_DNA"/>
</dbReference>
<evidence type="ECO:0000313" key="11">
    <source>
        <dbReference type="EMBL" id="ODN02761.1"/>
    </source>
</evidence>
<dbReference type="OrthoDB" id="10254842at2759"/>
<dbReference type="PIRSF" id="PIRSF017479">
    <property type="entry name" value="TRAPP_I_complex_Trs31"/>
    <property type="match status" value="1"/>
</dbReference>
<dbReference type="PANTHER" id="PTHR20902:SF0">
    <property type="entry name" value="TRAFFICKING PROTEIN PARTICLE COMPLEX SUBUNIT 5"/>
    <property type="match status" value="1"/>
</dbReference>
<dbReference type="GO" id="GO:0005783">
    <property type="term" value="C:endoplasmic reticulum"/>
    <property type="evidence" value="ECO:0007669"/>
    <property type="project" value="UniProtKB-SubCell"/>
</dbReference>
<dbReference type="CDD" id="cd14943">
    <property type="entry name" value="TRAPPC5_Trs31"/>
    <property type="match status" value="1"/>
</dbReference>
<evidence type="ECO:0000256" key="3">
    <source>
        <dbReference type="ARBA" id="ARBA00004240"/>
    </source>
</evidence>
<keyword evidence="5 10" id="KW-0813">Transport</keyword>
<protein>
    <recommendedName>
        <fullName evidence="9 10">Trafficking protein particle complex subunit 5</fullName>
    </recommendedName>
</protein>
<keyword evidence="8 10" id="KW-0333">Golgi apparatus</keyword>
<evidence type="ECO:0000256" key="6">
    <source>
        <dbReference type="ARBA" id="ARBA00022824"/>
    </source>
</evidence>
<dbReference type="GO" id="GO:1990070">
    <property type="term" value="C:TRAPPI protein complex"/>
    <property type="evidence" value="ECO:0007669"/>
    <property type="project" value="TreeGrafter"/>
</dbReference>
<reference evidence="11 12" key="1">
    <citation type="journal article" date="2016" name="Genome Biol. Evol.">
        <title>Gene Family Evolution Reflects Adaptation to Soil Environmental Stressors in the Genome of the Collembolan Orchesella cincta.</title>
        <authorList>
            <person name="Faddeeva-Vakhrusheva A."/>
            <person name="Derks M.F."/>
            <person name="Anvar S.Y."/>
            <person name="Agamennone V."/>
            <person name="Suring W."/>
            <person name="Smit S."/>
            <person name="van Straalen N.M."/>
            <person name="Roelofs D."/>
        </authorList>
    </citation>
    <scope>NUCLEOTIDE SEQUENCE [LARGE SCALE GENOMIC DNA]</scope>
    <source>
        <tissue evidence="11">Mixed pool</tissue>
    </source>
</reference>
<comment type="caution">
    <text evidence="11">The sequence shown here is derived from an EMBL/GenBank/DDBJ whole genome shotgun (WGS) entry which is preliminary data.</text>
</comment>
<dbReference type="Pfam" id="PF04051">
    <property type="entry name" value="TRAPP"/>
    <property type="match status" value="1"/>
</dbReference>
<evidence type="ECO:0000256" key="10">
    <source>
        <dbReference type="PIRNR" id="PIRNR017479"/>
    </source>
</evidence>
<dbReference type="InterPro" id="IPR016696">
    <property type="entry name" value="TRAPP-I_su5"/>
</dbReference>
<evidence type="ECO:0000256" key="7">
    <source>
        <dbReference type="ARBA" id="ARBA00022892"/>
    </source>
</evidence>
<keyword evidence="12" id="KW-1185">Reference proteome</keyword>
<evidence type="ECO:0000256" key="9">
    <source>
        <dbReference type="ARBA" id="ARBA00068379"/>
    </source>
</evidence>
<comment type="similarity">
    <text evidence="4 10">Belongs to the TRAPP small subunits family. BET3 subfamily.</text>
</comment>
<dbReference type="InterPro" id="IPR024096">
    <property type="entry name" value="NO_sig/Golgi_transp_ligand-bd"/>
</dbReference>
<dbReference type="Proteomes" id="UP000094527">
    <property type="component" value="Unassembled WGS sequence"/>
</dbReference>
<organism evidence="11 12">
    <name type="scientific">Orchesella cincta</name>
    <name type="common">Springtail</name>
    <name type="synonym">Podura cincta</name>
    <dbReference type="NCBI Taxonomy" id="48709"/>
    <lineage>
        <taxon>Eukaryota</taxon>
        <taxon>Metazoa</taxon>
        <taxon>Ecdysozoa</taxon>
        <taxon>Arthropoda</taxon>
        <taxon>Hexapoda</taxon>
        <taxon>Collembola</taxon>
        <taxon>Entomobryomorpha</taxon>
        <taxon>Entomobryoidea</taxon>
        <taxon>Orchesellidae</taxon>
        <taxon>Orchesellinae</taxon>
        <taxon>Orchesella</taxon>
    </lineage>
</organism>
<dbReference type="OMA" id="YMVKFDD"/>
<dbReference type="SUPFAM" id="SSF111126">
    <property type="entry name" value="Ligand-binding domain in the NO signalling and Golgi transport"/>
    <property type="match status" value="1"/>
</dbReference>
<accession>A0A1D2NBZ7</accession>
<dbReference type="PANTHER" id="PTHR20902">
    <property type="entry name" value="41-2 PROTEIN ANTIGEN-RELATED"/>
    <property type="match status" value="1"/>
</dbReference>
<gene>
    <name evidence="11" type="ORF">Ocin01_03920</name>
</gene>
<proteinExistence type="inferred from homology"/>